<reference evidence="1" key="1">
    <citation type="submission" date="2019-02" db="EMBL/GenBank/DDBJ databases">
        <authorList>
            <person name="Gruber-Vodicka R. H."/>
            <person name="Seah K. B. B."/>
        </authorList>
    </citation>
    <scope>NUCLEOTIDE SEQUENCE</scope>
    <source>
        <strain evidence="1">BECK_S313</strain>
    </source>
</reference>
<dbReference type="Pfam" id="PF04343">
    <property type="entry name" value="DUF488"/>
    <property type="match status" value="1"/>
</dbReference>
<sequence length="287" mass="32416">MHARQRVLLSFPVRAGYHPGRTELIKWLFLARHEGDIANLIAFYDFLPYRYGPFSFAAYKDLAVLVEKGYLTGKTLAVPAEARREVETEIAGLPRAVRHSVSSILLKYGNLDRKELLDIVYKGYPWYASRSTLIPHGSTQYTANISIHTLGYEGRSIDAFLNRVLQKGIARIIDVRRNPLSRKYGFTRRALDNLCGKIGIEYVHFPQVGVPSDLRRDLSSKDAYHALLRHYEKEILPRQENTVAEIGALMKDSPSALLCFEEDHAICHRSVLAKAVASQTGLGVIHL</sequence>
<organism evidence="1">
    <name type="scientific">Candidatus Kentrum sp. LPFa</name>
    <dbReference type="NCBI Taxonomy" id="2126335"/>
    <lineage>
        <taxon>Bacteria</taxon>
        <taxon>Pseudomonadati</taxon>
        <taxon>Pseudomonadota</taxon>
        <taxon>Gammaproteobacteria</taxon>
        <taxon>Candidatus Kentrum</taxon>
    </lineage>
</organism>
<dbReference type="InterPro" id="IPR007438">
    <property type="entry name" value="DUF488"/>
</dbReference>
<dbReference type="AlphaFoldDB" id="A0A450WPX4"/>
<proteinExistence type="predicted"/>
<evidence type="ECO:0000313" key="1">
    <source>
        <dbReference type="EMBL" id="VFK19106.1"/>
    </source>
</evidence>
<gene>
    <name evidence="1" type="ORF">BECKLPF1236B_GA0070989_11614</name>
</gene>
<dbReference type="PANTHER" id="PTHR39337:SF1">
    <property type="entry name" value="BLR5642 PROTEIN"/>
    <property type="match status" value="1"/>
</dbReference>
<name>A0A450WPX4_9GAMM</name>
<protein>
    <submittedName>
        <fullName evidence="1">Uncharacterized conserved protein, DUF488 family</fullName>
    </submittedName>
</protein>
<dbReference type="PANTHER" id="PTHR39337">
    <property type="entry name" value="BLR5642 PROTEIN"/>
    <property type="match status" value="1"/>
</dbReference>
<dbReference type="EMBL" id="CAADFK010000161">
    <property type="protein sequence ID" value="VFK19106.1"/>
    <property type="molecule type" value="Genomic_DNA"/>
</dbReference>
<accession>A0A450WPX4</accession>